<reference evidence="2" key="1">
    <citation type="submission" date="2020-06" db="EMBL/GenBank/DDBJ databases">
        <title>Draft genome of Bugula neritina, a colonial animal packing powerful symbionts and potential medicines.</title>
        <authorList>
            <person name="Rayko M."/>
        </authorList>
    </citation>
    <scope>NUCLEOTIDE SEQUENCE [LARGE SCALE GENOMIC DNA]</scope>
    <source>
        <strain evidence="2">Kwan_BN1</strain>
    </source>
</reference>
<name>A0A7J7K532_BUGNE</name>
<keyword evidence="3" id="KW-1185">Reference proteome</keyword>
<keyword evidence="1" id="KW-1133">Transmembrane helix</keyword>
<protein>
    <submittedName>
        <fullName evidence="2">Uncharacterized protein</fullName>
    </submittedName>
</protein>
<accession>A0A7J7K532</accession>
<dbReference type="AlphaFoldDB" id="A0A7J7K532"/>
<evidence type="ECO:0000313" key="3">
    <source>
        <dbReference type="Proteomes" id="UP000593567"/>
    </source>
</evidence>
<feature type="transmembrane region" description="Helical" evidence="1">
    <location>
        <begin position="62"/>
        <end position="81"/>
    </location>
</feature>
<organism evidence="2 3">
    <name type="scientific">Bugula neritina</name>
    <name type="common">Brown bryozoan</name>
    <name type="synonym">Sertularia neritina</name>
    <dbReference type="NCBI Taxonomy" id="10212"/>
    <lineage>
        <taxon>Eukaryota</taxon>
        <taxon>Metazoa</taxon>
        <taxon>Spiralia</taxon>
        <taxon>Lophotrochozoa</taxon>
        <taxon>Bryozoa</taxon>
        <taxon>Gymnolaemata</taxon>
        <taxon>Cheilostomatida</taxon>
        <taxon>Flustrina</taxon>
        <taxon>Buguloidea</taxon>
        <taxon>Bugulidae</taxon>
        <taxon>Bugula</taxon>
    </lineage>
</organism>
<proteinExistence type="predicted"/>
<gene>
    <name evidence="2" type="ORF">EB796_008652</name>
</gene>
<dbReference type="OrthoDB" id="6272653at2759"/>
<keyword evidence="1" id="KW-0812">Transmembrane</keyword>
<dbReference type="Proteomes" id="UP000593567">
    <property type="component" value="Unassembled WGS sequence"/>
</dbReference>
<keyword evidence="1" id="KW-0472">Membrane</keyword>
<comment type="caution">
    <text evidence="2">The sequence shown here is derived from an EMBL/GenBank/DDBJ whole genome shotgun (WGS) entry which is preliminary data.</text>
</comment>
<evidence type="ECO:0000256" key="1">
    <source>
        <dbReference type="SAM" id="Phobius"/>
    </source>
</evidence>
<dbReference type="EMBL" id="VXIV02001458">
    <property type="protein sequence ID" value="KAF6033071.1"/>
    <property type="molecule type" value="Genomic_DNA"/>
</dbReference>
<sequence length="353" mass="39696">MSCDQNGNEIYVQQNDNELYVQQNDNDIFIQRNNNDFYEKRTSSFCCKKGKAVSQLLPTSPAAYVTITSVLCLLIAAGYIYQDLNFKLQTLQKQLDAYTTITRRSKRQLNFPNFITTSHPDSDYDLRQSLWSSPFPDLDSSPVDDVSPLRSFGLEGFTSILTGSTYIRWGRLSCPQMSSLVYSGYISGPISSRYSTSGTDLQCIPKDYDHITGSPDDMNDQITPNSTNTILATATFDHRENKDLRNREIACALCLIHKSSQIMIPNGKHCPSDWIKEYDGWLMTSSGSKRDKALSSHICIDRVTTVRDVLSEFTPSLQLSRIQQGTCVVGSSLNNCRTFENLRHVPCVVCSTT</sequence>
<evidence type="ECO:0000313" key="2">
    <source>
        <dbReference type="EMBL" id="KAF6033071.1"/>
    </source>
</evidence>